<accession>A0A2M4DFM8</accession>
<name>A0A2M4DFM8_ANODA</name>
<dbReference type="AlphaFoldDB" id="A0A2M4DFM8"/>
<proteinExistence type="predicted"/>
<evidence type="ECO:0000313" key="2">
    <source>
        <dbReference type="EMBL" id="MBW76289.1"/>
    </source>
</evidence>
<organism evidence="2">
    <name type="scientific">Anopheles darlingi</name>
    <name type="common">Mosquito</name>
    <dbReference type="NCBI Taxonomy" id="43151"/>
    <lineage>
        <taxon>Eukaryota</taxon>
        <taxon>Metazoa</taxon>
        <taxon>Ecdysozoa</taxon>
        <taxon>Arthropoda</taxon>
        <taxon>Hexapoda</taxon>
        <taxon>Insecta</taxon>
        <taxon>Pterygota</taxon>
        <taxon>Neoptera</taxon>
        <taxon>Endopterygota</taxon>
        <taxon>Diptera</taxon>
        <taxon>Nematocera</taxon>
        <taxon>Culicoidea</taxon>
        <taxon>Culicidae</taxon>
        <taxon>Anophelinae</taxon>
        <taxon>Anopheles</taxon>
    </lineage>
</organism>
<dbReference type="EMBL" id="GGFL01012111">
    <property type="protein sequence ID" value="MBW76289.1"/>
    <property type="molecule type" value="Transcribed_RNA"/>
</dbReference>
<evidence type="ECO:0000256" key="1">
    <source>
        <dbReference type="SAM" id="SignalP"/>
    </source>
</evidence>
<keyword evidence="1" id="KW-0732">Signal</keyword>
<sequence length="66" mass="7411">MEPFLQWHLLRSLVVVFSAETGRLDATVESGDQGNVYEAQVPSVQPLVGRVCDLRTVLRICDPELR</sequence>
<feature type="signal peptide" evidence="1">
    <location>
        <begin position="1"/>
        <end position="26"/>
    </location>
</feature>
<protein>
    <submittedName>
        <fullName evidence="2">Putative secreted protein</fullName>
    </submittedName>
</protein>
<feature type="chain" id="PRO_5014960644" evidence="1">
    <location>
        <begin position="27"/>
        <end position="66"/>
    </location>
</feature>
<reference evidence="2" key="1">
    <citation type="submission" date="2018-01" db="EMBL/GenBank/DDBJ databases">
        <title>An insight into the sialome of Amazonian anophelines.</title>
        <authorList>
            <person name="Ribeiro J.M."/>
            <person name="Scarpassa V."/>
            <person name="Calvo E."/>
        </authorList>
    </citation>
    <scope>NUCLEOTIDE SEQUENCE</scope>
</reference>